<proteinExistence type="predicted"/>
<evidence type="ECO:0000313" key="1">
    <source>
        <dbReference type="EMBL" id="VVC33759.1"/>
    </source>
</evidence>
<dbReference type="AlphaFoldDB" id="A0A5E4MN99"/>
<dbReference type="OrthoDB" id="6607175at2759"/>
<keyword evidence="2" id="KW-1185">Reference proteome</keyword>
<dbReference type="EMBL" id="CABPRJ010000974">
    <property type="protein sequence ID" value="VVC33759.1"/>
    <property type="molecule type" value="Genomic_DNA"/>
</dbReference>
<sequence>MFASYFKFVYSCEVINGDVSNLAILFFDLPNNVYFTVDDVFQDLSTLLGIKTICSDGLSGVYIYQLRSIIAYSLFLLFQPSLDEGNFPSVLKFSSIMYIHKSSNKSNITHYRLIPVQFNLSQLFESLILNSIKPSVNNILIEEQAKSFRTVNHKLLLKVLQASGFGDPLLSWFGSFLNQKATVDDKKLFTEINSADDCTNLQNSLDCFVHWCSKIGFKVNSSKCRIM</sequence>
<accession>A0A5E4MN99</accession>
<evidence type="ECO:0008006" key="3">
    <source>
        <dbReference type="Google" id="ProtNLM"/>
    </source>
</evidence>
<protein>
    <recommendedName>
        <fullName evidence="3">Reverse transcriptase domain</fullName>
    </recommendedName>
</protein>
<organism evidence="1 2">
    <name type="scientific">Cinara cedri</name>
    <dbReference type="NCBI Taxonomy" id="506608"/>
    <lineage>
        <taxon>Eukaryota</taxon>
        <taxon>Metazoa</taxon>
        <taxon>Ecdysozoa</taxon>
        <taxon>Arthropoda</taxon>
        <taxon>Hexapoda</taxon>
        <taxon>Insecta</taxon>
        <taxon>Pterygota</taxon>
        <taxon>Neoptera</taxon>
        <taxon>Paraneoptera</taxon>
        <taxon>Hemiptera</taxon>
        <taxon>Sternorrhyncha</taxon>
        <taxon>Aphidomorpha</taxon>
        <taxon>Aphidoidea</taxon>
        <taxon>Aphididae</taxon>
        <taxon>Lachninae</taxon>
        <taxon>Cinara</taxon>
    </lineage>
</organism>
<name>A0A5E4MN99_9HEMI</name>
<reference evidence="1 2" key="1">
    <citation type="submission" date="2019-08" db="EMBL/GenBank/DDBJ databases">
        <authorList>
            <person name="Alioto T."/>
            <person name="Alioto T."/>
            <person name="Gomez Garrido J."/>
        </authorList>
    </citation>
    <scope>NUCLEOTIDE SEQUENCE [LARGE SCALE GENOMIC DNA]</scope>
</reference>
<gene>
    <name evidence="1" type="ORF">CINCED_3A012871</name>
</gene>
<dbReference type="Proteomes" id="UP000325440">
    <property type="component" value="Unassembled WGS sequence"/>
</dbReference>
<evidence type="ECO:0000313" key="2">
    <source>
        <dbReference type="Proteomes" id="UP000325440"/>
    </source>
</evidence>